<evidence type="ECO:0000256" key="10">
    <source>
        <dbReference type="ARBA" id="ARBA00054508"/>
    </source>
</evidence>
<evidence type="ECO:0008006" key="15">
    <source>
        <dbReference type="Google" id="ProtNLM"/>
    </source>
</evidence>
<dbReference type="OrthoDB" id="427452at2759"/>
<dbReference type="PANTHER" id="PTHR45671">
    <property type="entry name" value="SOLUTE CARRIER FAMILY 25 (MITOCHONDRIAL CARRIER PHOSPHATE CARRIER), MEMBER 3, LIKE-RELATED-RELATED"/>
    <property type="match status" value="1"/>
</dbReference>
<feature type="repeat" description="Solcar" evidence="11">
    <location>
        <begin position="284"/>
        <end position="368"/>
    </location>
</feature>
<proteinExistence type="inferred from homology"/>
<dbReference type="FunFam" id="1.50.40.10:FF:000076">
    <property type="entry name" value="Mitochondrial phosphate carrier protein 2"/>
    <property type="match status" value="1"/>
</dbReference>
<sequence>MVNGSILDYFNPAKNSTVVSQFAEADKESKYYQDYKANYNQRLANPSFSSQFFVNSKIEDAIENEAHKINQGIKDEFKGIELYSAEYYYTCTLGGILACGPTHSAVTPLDLVKCRRQVDASLYTSNLQGWKTIIKTEGFGGIFTGLGATAIGYSFQGAGKYGFYEFFKEQYAKAVGPDLAHNYRTTLYLAASATAEFLADIALCPLEAIKVKTQTTIPPYATGVVDGWKKITATEGIGGLYKGLVPLWFRQIPYTMCKFASFERIVESIYKSLPKPKHEYSKVQQTGVSFVGGYIAGIFCAAVSHPADVMVSKVNNEKKPTESTGACAKRIYSKIGFAGLWNGLPVRIVMIGTLTGLQWLIYDSFKAYVGLPTTGGGEEKK</sequence>
<dbReference type="Gene3D" id="1.50.40.10">
    <property type="entry name" value="Mitochondrial carrier domain"/>
    <property type="match status" value="1"/>
</dbReference>
<gene>
    <name evidence="13" type="ORF">WICANDRAFT_25168</name>
</gene>
<evidence type="ECO:0000256" key="8">
    <source>
        <dbReference type="ARBA" id="ARBA00023128"/>
    </source>
</evidence>
<dbReference type="PROSITE" id="PS50920">
    <property type="entry name" value="SOLCAR"/>
    <property type="match status" value="3"/>
</dbReference>
<dbReference type="InterPro" id="IPR023395">
    <property type="entry name" value="MCP_dom_sf"/>
</dbReference>
<keyword evidence="4 11" id="KW-0812">Transmembrane</keyword>
<evidence type="ECO:0000256" key="9">
    <source>
        <dbReference type="ARBA" id="ARBA00023136"/>
    </source>
</evidence>
<reference evidence="13 14" key="1">
    <citation type="journal article" date="2016" name="Proc. Natl. Acad. Sci. U.S.A.">
        <title>Comparative genomics of biotechnologically important yeasts.</title>
        <authorList>
            <person name="Riley R."/>
            <person name="Haridas S."/>
            <person name="Wolfe K.H."/>
            <person name="Lopes M.R."/>
            <person name="Hittinger C.T."/>
            <person name="Goeker M."/>
            <person name="Salamov A.A."/>
            <person name="Wisecaver J.H."/>
            <person name="Long T.M."/>
            <person name="Calvey C.H."/>
            <person name="Aerts A.L."/>
            <person name="Barry K.W."/>
            <person name="Choi C."/>
            <person name="Clum A."/>
            <person name="Coughlan A.Y."/>
            <person name="Deshpande S."/>
            <person name="Douglass A.P."/>
            <person name="Hanson S.J."/>
            <person name="Klenk H.-P."/>
            <person name="LaButti K.M."/>
            <person name="Lapidus A."/>
            <person name="Lindquist E.A."/>
            <person name="Lipzen A.M."/>
            <person name="Meier-Kolthoff J.P."/>
            <person name="Ohm R.A."/>
            <person name="Otillar R.P."/>
            <person name="Pangilinan J.L."/>
            <person name="Peng Y."/>
            <person name="Rokas A."/>
            <person name="Rosa C.A."/>
            <person name="Scheuner C."/>
            <person name="Sibirny A.A."/>
            <person name="Slot J.C."/>
            <person name="Stielow J.B."/>
            <person name="Sun H."/>
            <person name="Kurtzman C.P."/>
            <person name="Blackwell M."/>
            <person name="Grigoriev I.V."/>
            <person name="Jeffries T.W."/>
        </authorList>
    </citation>
    <scope>NUCLEOTIDE SEQUENCE [LARGE SCALE GENOMIC DNA]</scope>
    <source>
        <strain evidence="14">ATCC 58044 / CBS 1984 / NCYC 433 / NRRL Y-366-8</strain>
    </source>
</reference>
<accession>A0A1E3P8F5</accession>
<dbReference type="STRING" id="683960.A0A1E3P8F5"/>
<dbReference type="InterPro" id="IPR018108">
    <property type="entry name" value="MCP_transmembrane"/>
</dbReference>
<keyword evidence="6" id="KW-0999">Mitochondrion inner membrane</keyword>
<keyword evidence="5" id="KW-0677">Repeat</keyword>
<keyword evidence="8" id="KW-0496">Mitochondrion</keyword>
<comment type="subcellular location">
    <subcellularLocation>
        <location evidence="1">Mitochondrion inner membrane</location>
        <topology evidence="1">Multi-pass membrane protein</topology>
    </subcellularLocation>
</comment>
<dbReference type="PANTHER" id="PTHR45671:SF10">
    <property type="entry name" value="SOLUTE CARRIER FAMILY 25 MEMBER 3"/>
    <property type="match status" value="1"/>
</dbReference>
<evidence type="ECO:0000256" key="1">
    <source>
        <dbReference type="ARBA" id="ARBA00004448"/>
    </source>
</evidence>
<dbReference type="GO" id="GO:0005743">
    <property type="term" value="C:mitochondrial inner membrane"/>
    <property type="evidence" value="ECO:0007669"/>
    <property type="project" value="UniProtKB-SubCell"/>
</dbReference>
<dbReference type="GO" id="GO:0005375">
    <property type="term" value="F:copper ion transmembrane transporter activity"/>
    <property type="evidence" value="ECO:0007669"/>
    <property type="project" value="EnsemblFungi"/>
</dbReference>
<keyword evidence="14" id="KW-1185">Reference proteome</keyword>
<dbReference type="AlphaFoldDB" id="A0A1E3P8F5"/>
<evidence type="ECO:0000313" key="14">
    <source>
        <dbReference type="Proteomes" id="UP000094112"/>
    </source>
</evidence>
<evidence type="ECO:0000256" key="12">
    <source>
        <dbReference type="RuleBase" id="RU000488"/>
    </source>
</evidence>
<comment type="similarity">
    <text evidence="2 12">Belongs to the mitochondrial carrier (TC 2.A.29) family.</text>
</comment>
<organism evidence="13 14">
    <name type="scientific">Wickerhamomyces anomalus (strain ATCC 58044 / CBS 1984 / NCYC 433 / NRRL Y-366-8)</name>
    <name type="common">Yeast</name>
    <name type="synonym">Hansenula anomala</name>
    <dbReference type="NCBI Taxonomy" id="683960"/>
    <lineage>
        <taxon>Eukaryota</taxon>
        <taxon>Fungi</taxon>
        <taxon>Dikarya</taxon>
        <taxon>Ascomycota</taxon>
        <taxon>Saccharomycotina</taxon>
        <taxon>Saccharomycetes</taxon>
        <taxon>Phaffomycetales</taxon>
        <taxon>Wickerhamomycetaceae</taxon>
        <taxon>Wickerhamomyces</taxon>
    </lineage>
</organism>
<name>A0A1E3P8F5_WICAA</name>
<feature type="repeat" description="Solcar" evidence="11">
    <location>
        <begin position="183"/>
        <end position="268"/>
    </location>
</feature>
<evidence type="ECO:0000256" key="3">
    <source>
        <dbReference type="ARBA" id="ARBA00022448"/>
    </source>
</evidence>
<evidence type="ECO:0000256" key="2">
    <source>
        <dbReference type="ARBA" id="ARBA00006375"/>
    </source>
</evidence>
<evidence type="ECO:0000256" key="6">
    <source>
        <dbReference type="ARBA" id="ARBA00022792"/>
    </source>
</evidence>
<comment type="function">
    <text evidence="10">Transport of phosphate groups from the cytosol to the mitochondrial matrix.</text>
</comment>
<feature type="repeat" description="Solcar" evidence="11">
    <location>
        <begin position="86"/>
        <end position="170"/>
    </location>
</feature>
<keyword evidence="9 11" id="KW-0472">Membrane</keyword>
<dbReference type="Proteomes" id="UP000094112">
    <property type="component" value="Unassembled WGS sequence"/>
</dbReference>
<dbReference type="InterPro" id="IPR044677">
    <property type="entry name" value="SLC25A3/Pic2/Mir1-like"/>
</dbReference>
<evidence type="ECO:0000256" key="4">
    <source>
        <dbReference type="ARBA" id="ARBA00022692"/>
    </source>
</evidence>
<evidence type="ECO:0000256" key="5">
    <source>
        <dbReference type="ARBA" id="ARBA00022737"/>
    </source>
</evidence>
<protein>
    <recommendedName>
        <fullName evidence="15">Mitochondrial phosphate carrier protein</fullName>
    </recommendedName>
</protein>
<dbReference type="GO" id="GO:0005315">
    <property type="term" value="F:phosphate transmembrane transporter activity"/>
    <property type="evidence" value="ECO:0007669"/>
    <property type="project" value="EnsemblFungi"/>
</dbReference>
<dbReference type="Pfam" id="PF00153">
    <property type="entry name" value="Mito_carr"/>
    <property type="match status" value="3"/>
</dbReference>
<keyword evidence="3 12" id="KW-0813">Transport</keyword>
<evidence type="ECO:0000256" key="7">
    <source>
        <dbReference type="ARBA" id="ARBA00022989"/>
    </source>
</evidence>
<dbReference type="GeneID" id="30198357"/>
<dbReference type="RefSeq" id="XP_019040902.1">
    <property type="nucleotide sequence ID" value="XM_019181111.1"/>
</dbReference>
<evidence type="ECO:0000313" key="13">
    <source>
        <dbReference type="EMBL" id="ODQ61695.1"/>
    </source>
</evidence>
<evidence type="ECO:0000256" key="11">
    <source>
        <dbReference type="PROSITE-ProRule" id="PRU00282"/>
    </source>
</evidence>
<dbReference type="GO" id="GO:0006878">
    <property type="term" value="P:intracellular copper ion homeostasis"/>
    <property type="evidence" value="ECO:0007669"/>
    <property type="project" value="EnsemblFungi"/>
</dbReference>
<dbReference type="EMBL" id="KV454208">
    <property type="protein sequence ID" value="ODQ61695.1"/>
    <property type="molecule type" value="Genomic_DNA"/>
</dbReference>
<dbReference type="FunFam" id="1.50.40.10:FF:000131">
    <property type="entry name" value="Mitochondrial phosphate carrier protein 2"/>
    <property type="match status" value="1"/>
</dbReference>
<dbReference type="SUPFAM" id="SSF103506">
    <property type="entry name" value="Mitochondrial carrier"/>
    <property type="match status" value="1"/>
</dbReference>
<dbReference type="GO" id="GO:1990547">
    <property type="term" value="P:mitochondrial phosphate ion transmembrane transport"/>
    <property type="evidence" value="ECO:0007669"/>
    <property type="project" value="InterPro"/>
</dbReference>
<keyword evidence="7" id="KW-1133">Transmembrane helix</keyword>